<dbReference type="Proteomes" id="UP000076407">
    <property type="component" value="Unassembled WGS sequence"/>
</dbReference>
<keyword evidence="2" id="KW-1185">Reference proteome</keyword>
<dbReference type="VEuPathDB" id="VectorBase:AQUA000269"/>
<evidence type="ECO:0000313" key="2">
    <source>
        <dbReference type="Proteomes" id="UP000076407"/>
    </source>
</evidence>
<sequence length="154" mass="17719">MQELMQVVANLKAQKEPSHTETILRRQSLMPLPKFGGSPKEWAFFKKTFDDTSEEGKFTDLENLTRLRQSLYGAALDNVRQLIMESENVKEIMKSLETAYGRPSLVYSELLADLHKLKKDSKTIVSDMVKALNNLVLAARLMNMPRYVEDHRKC</sequence>
<dbReference type="InterPro" id="IPR005312">
    <property type="entry name" value="DUF1759"/>
</dbReference>
<dbReference type="AlphaFoldDB" id="A0A182WRW6"/>
<dbReference type="STRING" id="34691.A0A182WRW6"/>
<name>A0A182WRW6_ANOQN</name>
<evidence type="ECO:0000313" key="1">
    <source>
        <dbReference type="EnsemblMetazoa" id="AQUA000269-PA"/>
    </source>
</evidence>
<accession>A0A182WRW6</accession>
<reference evidence="1" key="1">
    <citation type="submission" date="2020-05" db="UniProtKB">
        <authorList>
            <consortium name="EnsemblMetazoa"/>
        </authorList>
    </citation>
    <scope>IDENTIFICATION</scope>
    <source>
        <strain evidence="1">SANGQUA</strain>
    </source>
</reference>
<proteinExistence type="predicted"/>
<dbReference type="EnsemblMetazoa" id="AQUA000269-RA">
    <property type="protein sequence ID" value="AQUA000269-PA"/>
    <property type="gene ID" value="AQUA000269"/>
</dbReference>
<organism evidence="1 2">
    <name type="scientific">Anopheles quadriannulatus</name>
    <name type="common">Mosquito</name>
    <dbReference type="NCBI Taxonomy" id="34691"/>
    <lineage>
        <taxon>Eukaryota</taxon>
        <taxon>Metazoa</taxon>
        <taxon>Ecdysozoa</taxon>
        <taxon>Arthropoda</taxon>
        <taxon>Hexapoda</taxon>
        <taxon>Insecta</taxon>
        <taxon>Pterygota</taxon>
        <taxon>Neoptera</taxon>
        <taxon>Endopterygota</taxon>
        <taxon>Diptera</taxon>
        <taxon>Nematocera</taxon>
        <taxon>Culicoidea</taxon>
        <taxon>Culicidae</taxon>
        <taxon>Anophelinae</taxon>
        <taxon>Anopheles</taxon>
    </lineage>
</organism>
<dbReference type="Pfam" id="PF03564">
    <property type="entry name" value="DUF1759"/>
    <property type="match status" value="1"/>
</dbReference>
<protein>
    <submittedName>
        <fullName evidence="1">Uncharacterized protein</fullName>
    </submittedName>
</protein>